<dbReference type="SUPFAM" id="SSF50998">
    <property type="entry name" value="Quinoprotein alcohol dehydrogenase-like"/>
    <property type="match status" value="1"/>
</dbReference>
<evidence type="ECO:0000313" key="2">
    <source>
        <dbReference type="EMBL" id="GIM77224.1"/>
    </source>
</evidence>
<feature type="domain" description="Pyrrolo-quinoline quinone repeat" evidence="1">
    <location>
        <begin position="32"/>
        <end position="245"/>
    </location>
</feature>
<dbReference type="Pfam" id="PF13360">
    <property type="entry name" value="PQQ_2"/>
    <property type="match status" value="1"/>
</dbReference>
<protein>
    <recommendedName>
        <fullName evidence="1">Pyrrolo-quinoline quinone repeat domain-containing protein</fullName>
    </recommendedName>
</protein>
<dbReference type="Proteomes" id="UP000680865">
    <property type="component" value="Unassembled WGS sequence"/>
</dbReference>
<comment type="caution">
    <text evidence="2">The sequence shown here is derived from an EMBL/GenBank/DDBJ whole genome shotgun (WGS) entry which is preliminary data.</text>
</comment>
<dbReference type="InterPro" id="IPR011047">
    <property type="entry name" value="Quinoprotein_ADH-like_sf"/>
</dbReference>
<evidence type="ECO:0000259" key="1">
    <source>
        <dbReference type="Pfam" id="PF13360"/>
    </source>
</evidence>
<dbReference type="InterPro" id="IPR002372">
    <property type="entry name" value="PQQ_rpt_dom"/>
</dbReference>
<name>A0A919STB7_9ACTN</name>
<dbReference type="EMBL" id="BOQP01000030">
    <property type="protein sequence ID" value="GIM77224.1"/>
    <property type="molecule type" value="Genomic_DNA"/>
</dbReference>
<dbReference type="AlphaFoldDB" id="A0A919STB7"/>
<dbReference type="InterPro" id="IPR018391">
    <property type="entry name" value="PQQ_b-propeller_rpt"/>
</dbReference>
<evidence type="ECO:0000313" key="3">
    <source>
        <dbReference type="Proteomes" id="UP000680865"/>
    </source>
</evidence>
<sequence length="338" mass="36547">MAELLWTRPLHMRAQAMTAAPGSLLVTERWTRLARLDPATGKQLWSSRVEDCWGTTVTTADRCLYLSQAGVLHCFDLRTGQPLWSRPDLQFGHHVTVSNTDVFIGGWRGYRPMTRLSLTDGTALPFTCTPLTDGGTLVTDLGPIATPLPIRLGPEGAAAVLVAGRNRPVLLALAPTGAVLAEWPLPEPMYFPDSGSPYSAGTFLSGRRTVMAFHPDQGVQLLWTHERDLAARAPMRDGRTLWLADETGIAVVDLVRGVIAEIEHRDHGGICASSVVAGRALIAFTDGSLMTVDRTGAMTSVLRVRGHVSYLIPGTGGHLHAIAKGHLLTMRFRVPDPA</sequence>
<organism evidence="2 3">
    <name type="scientific">Winogradskya consettensis</name>
    <dbReference type="NCBI Taxonomy" id="113560"/>
    <lineage>
        <taxon>Bacteria</taxon>
        <taxon>Bacillati</taxon>
        <taxon>Actinomycetota</taxon>
        <taxon>Actinomycetes</taxon>
        <taxon>Micromonosporales</taxon>
        <taxon>Micromonosporaceae</taxon>
        <taxon>Winogradskya</taxon>
    </lineage>
</organism>
<proteinExistence type="predicted"/>
<reference evidence="2" key="1">
    <citation type="submission" date="2021-03" db="EMBL/GenBank/DDBJ databases">
        <title>Whole genome shotgun sequence of Actinoplanes consettensis NBRC 14913.</title>
        <authorList>
            <person name="Komaki H."/>
            <person name="Tamura T."/>
        </authorList>
    </citation>
    <scope>NUCLEOTIDE SEQUENCE</scope>
    <source>
        <strain evidence="2">NBRC 14913</strain>
    </source>
</reference>
<dbReference type="InterPro" id="IPR015943">
    <property type="entry name" value="WD40/YVTN_repeat-like_dom_sf"/>
</dbReference>
<gene>
    <name evidence="2" type="ORF">Aco04nite_54280</name>
</gene>
<dbReference type="SMART" id="SM00564">
    <property type="entry name" value="PQQ"/>
    <property type="match status" value="3"/>
</dbReference>
<accession>A0A919STB7</accession>
<dbReference type="Gene3D" id="2.130.10.10">
    <property type="entry name" value="YVTN repeat-like/Quinoprotein amine dehydrogenase"/>
    <property type="match status" value="1"/>
</dbReference>
<keyword evidence="3" id="KW-1185">Reference proteome</keyword>